<comment type="pathway">
    <text evidence="9">Carbohydrate degradation; glycolysis; pyruvate from D-glyceraldehyde 3-phosphate: step 2/5.</text>
</comment>
<feature type="binding site" evidence="9">
    <location>
        <position position="159"/>
    </location>
    <ligand>
        <name>substrate</name>
    </ligand>
</feature>
<dbReference type="Gene3D" id="3.40.50.1260">
    <property type="entry name" value="Phosphoglycerate kinase, N-terminal domain"/>
    <property type="match status" value="2"/>
</dbReference>
<feature type="binding site" evidence="9 10">
    <location>
        <begin position="64"/>
        <end position="67"/>
    </location>
    <ligand>
        <name>substrate</name>
    </ligand>
</feature>
<evidence type="ECO:0000256" key="7">
    <source>
        <dbReference type="ARBA" id="ARBA00022777"/>
    </source>
</evidence>
<evidence type="ECO:0000256" key="1">
    <source>
        <dbReference type="ARBA" id="ARBA00000642"/>
    </source>
</evidence>
<dbReference type="GO" id="GO:0005524">
    <property type="term" value="F:ATP binding"/>
    <property type="evidence" value="ECO:0007669"/>
    <property type="project" value="UniProtKB-KW"/>
</dbReference>
<evidence type="ECO:0000256" key="5">
    <source>
        <dbReference type="ARBA" id="ARBA00022679"/>
    </source>
</evidence>
<dbReference type="GO" id="GO:0043531">
    <property type="term" value="F:ADP binding"/>
    <property type="evidence" value="ECO:0007669"/>
    <property type="project" value="TreeGrafter"/>
</dbReference>
<comment type="similarity">
    <text evidence="2 9 12">Belongs to the phosphoglycerate kinase family.</text>
</comment>
<name>A0A7G9YXU7_9EURY</name>
<comment type="subcellular location">
    <subcellularLocation>
        <location evidence="9">Cytoplasm</location>
    </subcellularLocation>
</comment>
<dbReference type="GO" id="GO:0005829">
    <property type="term" value="C:cytosol"/>
    <property type="evidence" value="ECO:0007669"/>
    <property type="project" value="TreeGrafter"/>
</dbReference>
<dbReference type="EC" id="2.7.2.3" evidence="3 9"/>
<dbReference type="InterPro" id="IPR001576">
    <property type="entry name" value="Phosphoglycerate_kinase"/>
</dbReference>
<feature type="binding site" evidence="9 10">
    <location>
        <begin position="26"/>
        <end position="28"/>
    </location>
    <ligand>
        <name>substrate</name>
    </ligand>
</feature>
<dbReference type="GO" id="GO:0006094">
    <property type="term" value="P:gluconeogenesis"/>
    <property type="evidence" value="ECO:0007669"/>
    <property type="project" value="TreeGrafter"/>
</dbReference>
<keyword evidence="5 9" id="KW-0808">Transferase</keyword>
<evidence type="ECO:0000256" key="6">
    <source>
        <dbReference type="ARBA" id="ARBA00022741"/>
    </source>
</evidence>
<accession>A0A7G9YXU7</accession>
<dbReference type="PANTHER" id="PTHR11406:SF23">
    <property type="entry name" value="PHOSPHOGLYCERATE KINASE 1, CHLOROPLASTIC-RELATED"/>
    <property type="match status" value="1"/>
</dbReference>
<feature type="binding site" evidence="10">
    <location>
        <position position="41"/>
    </location>
    <ligand>
        <name>(2R)-3-phosphoglycerate</name>
        <dbReference type="ChEBI" id="CHEBI:58272"/>
    </ligand>
</feature>
<dbReference type="AlphaFoldDB" id="A0A7G9YXU7"/>
<protein>
    <recommendedName>
        <fullName evidence="4 9">Phosphoglycerate kinase</fullName>
        <ecNumber evidence="3 9">2.7.2.3</ecNumber>
    </recommendedName>
</protein>
<keyword evidence="8 9" id="KW-0067">ATP-binding</keyword>
<dbReference type="InterPro" id="IPR036043">
    <property type="entry name" value="Phosphoglycerate_kinase_sf"/>
</dbReference>
<dbReference type="Pfam" id="PF00162">
    <property type="entry name" value="PGK"/>
    <property type="match status" value="1"/>
</dbReference>
<keyword evidence="9" id="KW-0963">Cytoplasm</keyword>
<evidence type="ECO:0000256" key="2">
    <source>
        <dbReference type="ARBA" id="ARBA00008982"/>
    </source>
</evidence>
<reference evidence="13" key="1">
    <citation type="submission" date="2020-06" db="EMBL/GenBank/DDBJ databases">
        <title>Unique genomic features of the anaerobic methanotrophic archaea.</title>
        <authorList>
            <person name="Chadwick G.L."/>
            <person name="Skennerton C.T."/>
            <person name="Laso-Perez R."/>
            <person name="Leu A.O."/>
            <person name="Speth D.R."/>
            <person name="Yu H."/>
            <person name="Morgan-Lang C."/>
            <person name="Hatzenpichler R."/>
            <person name="Goudeau D."/>
            <person name="Malmstrom R."/>
            <person name="Brazelton W.J."/>
            <person name="Woyke T."/>
            <person name="Hallam S.J."/>
            <person name="Tyson G.W."/>
            <person name="Wegener G."/>
            <person name="Boetius A."/>
            <person name="Orphan V."/>
        </authorList>
    </citation>
    <scope>NUCLEOTIDE SEQUENCE</scope>
</reference>
<dbReference type="GO" id="GO:0006096">
    <property type="term" value="P:glycolytic process"/>
    <property type="evidence" value="ECO:0007669"/>
    <property type="project" value="UniProtKB-UniRule"/>
</dbReference>
<evidence type="ECO:0000256" key="3">
    <source>
        <dbReference type="ARBA" id="ARBA00013061"/>
    </source>
</evidence>
<feature type="binding site" evidence="9 11">
    <location>
        <position position="326"/>
    </location>
    <ligand>
        <name>ATP</name>
        <dbReference type="ChEBI" id="CHEBI:30616"/>
    </ligand>
</feature>
<evidence type="ECO:0000256" key="11">
    <source>
        <dbReference type="PIRSR" id="PIRSR000724-2"/>
    </source>
</evidence>
<proteinExistence type="inferred from homology"/>
<dbReference type="FunFam" id="3.40.50.1260:FF:000006">
    <property type="entry name" value="Phosphoglycerate kinase"/>
    <property type="match status" value="1"/>
</dbReference>
<feature type="binding site" evidence="10">
    <location>
        <position position="119"/>
    </location>
    <ligand>
        <name>(2R)-3-phosphoglycerate</name>
        <dbReference type="ChEBI" id="CHEBI:58272"/>
    </ligand>
</feature>
<comment type="catalytic activity">
    <reaction evidence="1 9 12">
        <text>(2R)-3-phosphoglycerate + ATP = (2R)-3-phospho-glyceroyl phosphate + ADP</text>
        <dbReference type="Rhea" id="RHEA:14801"/>
        <dbReference type="ChEBI" id="CHEBI:30616"/>
        <dbReference type="ChEBI" id="CHEBI:57604"/>
        <dbReference type="ChEBI" id="CHEBI:58272"/>
        <dbReference type="ChEBI" id="CHEBI:456216"/>
        <dbReference type="EC" id="2.7.2.3"/>
    </reaction>
</comment>
<dbReference type="GO" id="GO:0004618">
    <property type="term" value="F:phosphoglycerate kinase activity"/>
    <property type="evidence" value="ECO:0007669"/>
    <property type="project" value="UniProtKB-UniRule"/>
</dbReference>
<organism evidence="13">
    <name type="scientific">Candidatus Methanophagaceae archaeon ANME-1 ERB6</name>
    <dbReference type="NCBI Taxonomy" id="2759912"/>
    <lineage>
        <taxon>Archaea</taxon>
        <taxon>Methanobacteriati</taxon>
        <taxon>Methanobacteriota</taxon>
        <taxon>Stenosarchaea group</taxon>
        <taxon>Methanomicrobia</taxon>
        <taxon>Candidatus Methanophagales</taxon>
        <taxon>Candidatus Methanophagaceae</taxon>
    </lineage>
</organism>
<evidence type="ECO:0000313" key="13">
    <source>
        <dbReference type="EMBL" id="QNO52831.1"/>
    </source>
</evidence>
<feature type="binding site" evidence="9">
    <location>
        <begin position="352"/>
        <end position="355"/>
    </location>
    <ligand>
        <name>ATP</name>
        <dbReference type="ChEBI" id="CHEBI:30616"/>
    </ligand>
</feature>
<evidence type="ECO:0000256" key="10">
    <source>
        <dbReference type="PIRSR" id="PIRSR000724-1"/>
    </source>
</evidence>
<keyword evidence="7 9" id="KW-0418">Kinase</keyword>
<dbReference type="UniPathway" id="UPA00109">
    <property type="reaction ID" value="UER00185"/>
</dbReference>
<dbReference type="PIRSF" id="PIRSF000724">
    <property type="entry name" value="Pgk"/>
    <property type="match status" value="1"/>
</dbReference>
<comment type="subunit">
    <text evidence="9">Monomer.</text>
</comment>
<keyword evidence="9" id="KW-0324">Glycolysis</keyword>
<feature type="binding site" evidence="10">
    <location>
        <position position="159"/>
    </location>
    <ligand>
        <name>(2R)-3-phosphoglycerate</name>
        <dbReference type="ChEBI" id="CHEBI:58272"/>
    </ligand>
</feature>
<dbReference type="SUPFAM" id="SSF53748">
    <property type="entry name" value="Phosphoglycerate kinase"/>
    <property type="match status" value="1"/>
</dbReference>
<dbReference type="PRINTS" id="PR00477">
    <property type="entry name" value="PHGLYCKINASE"/>
</dbReference>
<evidence type="ECO:0000256" key="8">
    <source>
        <dbReference type="ARBA" id="ARBA00022840"/>
    </source>
</evidence>
<evidence type="ECO:0000256" key="12">
    <source>
        <dbReference type="RuleBase" id="RU000532"/>
    </source>
</evidence>
<gene>
    <name evidence="9 13" type="primary">pgk</name>
    <name evidence="13" type="ORF">KPNLKIIH_00023</name>
</gene>
<dbReference type="EMBL" id="MT631522">
    <property type="protein sequence ID" value="QNO52831.1"/>
    <property type="molecule type" value="Genomic_DNA"/>
</dbReference>
<comment type="caution">
    <text evidence="9">Lacks conserved residue(s) required for the propagation of feature annotation.</text>
</comment>
<dbReference type="PANTHER" id="PTHR11406">
    <property type="entry name" value="PHOSPHOGLYCERATE KINASE"/>
    <property type="match status" value="1"/>
</dbReference>
<dbReference type="HAMAP" id="MF_00145">
    <property type="entry name" value="Phosphoglyc_kinase"/>
    <property type="match status" value="1"/>
</dbReference>
<evidence type="ECO:0000256" key="9">
    <source>
        <dbReference type="HAMAP-Rule" id="MF_00145"/>
    </source>
</evidence>
<dbReference type="InterPro" id="IPR015824">
    <property type="entry name" value="Phosphoglycerate_kinase_N"/>
</dbReference>
<sequence>MKEQLKEFLTIDDFDVEGKTVLFRADLNSVVKDGKVEMKERIEENAKTIRELSEKNAKVVVLAHQGRAGGNDFLPLEQHAQLLRNFVDLEYVGDIIGPVAIEAIKKLTGGDVLLLDNVRMLAEETLDKTPEEHAKSIFVRRLAPLADMYINDAFSVAHRSHASVVGFPQVLDAGIGRLMERELRALGRAVSDIKRPCVYVLGGAKPEEVFDIMEFALEIGVDSILTTGVIGSFFLYAKGVIPLKVDNQLFEHVGRARRIANRGGRRIKYPWDVAVEVDGKREEISLDEVRANQPIYDIGERTCEKYGEIIKNARTVIMKGPAGAFEKEGFAKGTKEIFKAIADSDAFSLLGGGHTSAAISDVGMDKGEMDHVHVSLAGGAFLRYLLGKPLPGIEVLKKR</sequence>
<keyword evidence="6 9" id="KW-0547">Nucleotide-binding</keyword>
<feature type="binding site" evidence="9">
    <location>
        <position position="119"/>
    </location>
    <ligand>
        <name>substrate</name>
    </ligand>
</feature>
<feature type="binding site" evidence="9">
    <location>
        <position position="41"/>
    </location>
    <ligand>
        <name>substrate</name>
    </ligand>
</feature>
<evidence type="ECO:0000256" key="4">
    <source>
        <dbReference type="ARBA" id="ARBA00016471"/>
    </source>
</evidence>